<sequence length="632" mass="69575">MSDSRLSQSDAELQSHVMRVLESQYEVEKEIGRGGMGIVYGGRDKRLKRPVAIKLLPPELAFRSEIRSRFLREAEMAAQLSHPHIVPIYSVDEREGLVYFVMALVEGENLGTRIANRGPVTPEEARRILREVGDALAYAHSQNTVHRDIKPDNILIDRATGRTMVTDFGIARAVSEGGDSKLTATGIAIGTPAYMSPEQSAGDRDIDGRTDLYALGIVAYQMLCGDLPFNATSAPALLVKHLSEKPVPIDQRAMVPPDLARAVMLCLEKNPDDRFPDARAFVQALETGNVPQLPQRMGNAYPQAQPTWTPPANFDPDAPTPEELVRWEHRTVVAFRKAIAPFLFVTGALFFVNFLGGPNFLFVSAFWGINIAYKYARLWSDGFDWRDVFRQPRDKMIVDVAADTVDSAKAIWDREKRMEIREKARRRRLSVESASPAGGLPGITSADAAALGSGPHAATARQALLDREEVLRLVDSLPSADKARIPDVVPTARSLSESVMGLATALTTVERELGDATVAAMDKEISMLESQANPLDVQASEARVRRLALLKRSRRGAAELEARRAELAAKLENVALTLQNLKFDVLRLKTGNQSWQQLTTVAERAAALAREVDASVYAGDQLARIDRGRTRG</sequence>
<keyword evidence="8" id="KW-0175">Coiled coil</keyword>
<keyword evidence="9" id="KW-0472">Membrane</keyword>
<dbReference type="FunFam" id="1.10.510.10:FF:000021">
    <property type="entry name" value="Serine/threonine protein kinase"/>
    <property type="match status" value="1"/>
</dbReference>
<keyword evidence="2" id="KW-0723">Serine/threonine-protein kinase</keyword>
<gene>
    <name evidence="11" type="ORF">Strain138_002645</name>
    <name evidence="12" type="ORF">Strain318_002645</name>
</gene>
<accession>A0AA49K2D5</accession>
<dbReference type="Gene3D" id="1.10.510.10">
    <property type="entry name" value="Transferase(Phosphotransferase) domain 1"/>
    <property type="match status" value="1"/>
</dbReference>
<dbReference type="KEGG" id="pspc:Strain318_002645"/>
<name>A0AA49K2D5_9BACT</name>
<keyword evidence="9" id="KW-0812">Transmembrane</keyword>
<evidence type="ECO:0000259" key="10">
    <source>
        <dbReference type="PROSITE" id="PS50011"/>
    </source>
</evidence>
<keyword evidence="13" id="KW-1185">Reference proteome</keyword>
<dbReference type="EC" id="2.7.11.1" evidence="1"/>
<proteinExistence type="predicted"/>
<evidence type="ECO:0000256" key="9">
    <source>
        <dbReference type="SAM" id="Phobius"/>
    </source>
</evidence>
<dbReference type="Proteomes" id="UP001229955">
    <property type="component" value="Chromosome"/>
</dbReference>
<accession>A0AA49JWG9</accession>
<keyword evidence="3" id="KW-0808">Transferase</keyword>
<evidence type="ECO:0000313" key="12">
    <source>
        <dbReference type="EMBL" id="WKW16234.1"/>
    </source>
</evidence>
<protein>
    <recommendedName>
        <fullName evidence="1">non-specific serine/threonine protein kinase</fullName>
        <ecNumber evidence="1">2.7.11.1</ecNumber>
    </recommendedName>
</protein>
<dbReference type="PANTHER" id="PTHR43289">
    <property type="entry name" value="MITOGEN-ACTIVATED PROTEIN KINASE KINASE KINASE 20-RELATED"/>
    <property type="match status" value="1"/>
</dbReference>
<evidence type="ECO:0000256" key="7">
    <source>
        <dbReference type="PROSITE-ProRule" id="PRU10141"/>
    </source>
</evidence>
<evidence type="ECO:0000256" key="2">
    <source>
        <dbReference type="ARBA" id="ARBA00022527"/>
    </source>
</evidence>
<feature type="coiled-coil region" evidence="8">
    <location>
        <begin position="550"/>
        <end position="577"/>
    </location>
</feature>
<dbReference type="RefSeq" id="WP_367886186.1">
    <property type="nucleotide sequence ID" value="NZ_CP130612.1"/>
</dbReference>
<keyword evidence="9" id="KW-1133">Transmembrane helix</keyword>
<feature type="binding site" evidence="7">
    <location>
        <position position="54"/>
    </location>
    <ligand>
        <name>ATP</name>
        <dbReference type="ChEBI" id="CHEBI:30616"/>
    </ligand>
</feature>
<dbReference type="InterPro" id="IPR017441">
    <property type="entry name" value="Protein_kinase_ATP_BS"/>
</dbReference>
<reference evidence="12" key="1">
    <citation type="submission" date="2023-07" db="EMBL/GenBank/DDBJ databases">
        <authorList>
            <person name="Haufschild T."/>
            <person name="Kallscheuer N."/>
            <person name="Hammer J."/>
            <person name="Kohn T."/>
            <person name="Kabuu M."/>
            <person name="Jogler M."/>
            <person name="Wohfarth N."/>
            <person name="Heuer A."/>
            <person name="Rohde M."/>
            <person name="van Teeseling M.C.F."/>
            <person name="Jogler C."/>
        </authorList>
    </citation>
    <scope>NUCLEOTIDE SEQUENCE</scope>
    <source>
        <strain evidence="11">Strain 138</strain>
        <strain evidence="12">Strain 318</strain>
    </source>
</reference>
<dbReference type="EMBL" id="CP130612">
    <property type="protein sequence ID" value="WKW13327.1"/>
    <property type="molecule type" value="Genomic_DNA"/>
</dbReference>
<dbReference type="PANTHER" id="PTHR43289:SF6">
    <property type="entry name" value="SERINE_THREONINE-PROTEIN KINASE NEKL-3"/>
    <property type="match status" value="1"/>
</dbReference>
<evidence type="ECO:0000313" key="13">
    <source>
        <dbReference type="Proteomes" id="UP001229955"/>
    </source>
</evidence>
<evidence type="ECO:0000256" key="3">
    <source>
        <dbReference type="ARBA" id="ARBA00022679"/>
    </source>
</evidence>
<keyword evidence="4 7" id="KW-0547">Nucleotide-binding</keyword>
<dbReference type="SMART" id="SM00220">
    <property type="entry name" value="S_TKc"/>
    <property type="match status" value="1"/>
</dbReference>
<evidence type="ECO:0000256" key="4">
    <source>
        <dbReference type="ARBA" id="ARBA00022741"/>
    </source>
</evidence>
<dbReference type="InterPro" id="IPR000719">
    <property type="entry name" value="Prot_kinase_dom"/>
</dbReference>
<dbReference type="Gene3D" id="3.30.200.20">
    <property type="entry name" value="Phosphorylase Kinase, domain 1"/>
    <property type="match status" value="1"/>
</dbReference>
<evidence type="ECO:0000313" key="11">
    <source>
        <dbReference type="EMBL" id="WKW13327.1"/>
    </source>
</evidence>
<evidence type="ECO:0000256" key="6">
    <source>
        <dbReference type="ARBA" id="ARBA00022840"/>
    </source>
</evidence>
<dbReference type="PROSITE" id="PS50011">
    <property type="entry name" value="PROTEIN_KINASE_DOM"/>
    <property type="match status" value="1"/>
</dbReference>
<dbReference type="PROSITE" id="PS00107">
    <property type="entry name" value="PROTEIN_KINASE_ATP"/>
    <property type="match status" value="1"/>
</dbReference>
<dbReference type="CDD" id="cd14014">
    <property type="entry name" value="STKc_PknB_like"/>
    <property type="match status" value="1"/>
</dbReference>
<feature type="transmembrane region" description="Helical" evidence="9">
    <location>
        <begin position="342"/>
        <end position="369"/>
    </location>
</feature>
<dbReference type="InterPro" id="IPR011009">
    <property type="entry name" value="Kinase-like_dom_sf"/>
</dbReference>
<evidence type="ECO:0000256" key="8">
    <source>
        <dbReference type="SAM" id="Coils"/>
    </source>
</evidence>
<dbReference type="GO" id="GO:0005524">
    <property type="term" value="F:ATP binding"/>
    <property type="evidence" value="ECO:0007669"/>
    <property type="project" value="UniProtKB-UniRule"/>
</dbReference>
<evidence type="ECO:0000256" key="5">
    <source>
        <dbReference type="ARBA" id="ARBA00022777"/>
    </source>
</evidence>
<keyword evidence="6 7" id="KW-0067">ATP-binding</keyword>
<organism evidence="12 13">
    <name type="scientific">Pseudogemmatithrix spongiicola</name>
    <dbReference type="NCBI Taxonomy" id="3062599"/>
    <lineage>
        <taxon>Bacteria</taxon>
        <taxon>Pseudomonadati</taxon>
        <taxon>Gemmatimonadota</taxon>
        <taxon>Gemmatimonadia</taxon>
        <taxon>Gemmatimonadales</taxon>
        <taxon>Gemmatimonadaceae</taxon>
        <taxon>Pseudogemmatithrix</taxon>
    </lineage>
</organism>
<dbReference type="SUPFAM" id="SSF56112">
    <property type="entry name" value="Protein kinase-like (PK-like)"/>
    <property type="match status" value="1"/>
</dbReference>
<dbReference type="EMBL" id="CP130613">
    <property type="protein sequence ID" value="WKW16234.1"/>
    <property type="molecule type" value="Genomic_DNA"/>
</dbReference>
<keyword evidence="5 12" id="KW-0418">Kinase</keyword>
<dbReference type="Pfam" id="PF00069">
    <property type="entry name" value="Pkinase"/>
    <property type="match status" value="1"/>
</dbReference>
<dbReference type="AlphaFoldDB" id="A0AA49K2D5"/>
<evidence type="ECO:0000256" key="1">
    <source>
        <dbReference type="ARBA" id="ARBA00012513"/>
    </source>
</evidence>
<dbReference type="GO" id="GO:0004674">
    <property type="term" value="F:protein serine/threonine kinase activity"/>
    <property type="evidence" value="ECO:0007669"/>
    <property type="project" value="UniProtKB-KW"/>
</dbReference>
<feature type="domain" description="Protein kinase" evidence="10">
    <location>
        <begin position="25"/>
        <end position="293"/>
    </location>
</feature>